<feature type="region of interest" description="Disordered" evidence="1">
    <location>
        <begin position="98"/>
        <end position="152"/>
    </location>
</feature>
<organism evidence="2 3">
    <name type="scientific">Conidiobolus coronatus (strain ATCC 28846 / CBS 209.66 / NRRL 28638)</name>
    <name type="common">Delacroixia coronata</name>
    <dbReference type="NCBI Taxonomy" id="796925"/>
    <lineage>
        <taxon>Eukaryota</taxon>
        <taxon>Fungi</taxon>
        <taxon>Fungi incertae sedis</taxon>
        <taxon>Zoopagomycota</taxon>
        <taxon>Entomophthoromycotina</taxon>
        <taxon>Entomophthoromycetes</taxon>
        <taxon>Entomophthorales</taxon>
        <taxon>Ancylistaceae</taxon>
        <taxon>Conidiobolus</taxon>
    </lineage>
</organism>
<dbReference type="Proteomes" id="UP000070444">
    <property type="component" value="Unassembled WGS sequence"/>
</dbReference>
<accession>A0A137PE18</accession>
<name>A0A137PE18_CONC2</name>
<evidence type="ECO:0000313" key="2">
    <source>
        <dbReference type="EMBL" id="KXN73249.1"/>
    </source>
</evidence>
<dbReference type="AlphaFoldDB" id="A0A137PE18"/>
<feature type="compositionally biased region" description="Polar residues" evidence="1">
    <location>
        <begin position="99"/>
        <end position="152"/>
    </location>
</feature>
<dbReference type="EMBL" id="KQ964440">
    <property type="protein sequence ID" value="KXN73249.1"/>
    <property type="molecule type" value="Genomic_DNA"/>
</dbReference>
<sequence length="348" mass="39123">MKSQSQHIANKLTLSGVIRHLDTLLASYRQSFKSPQECLYQIVEGLETILIDRCSYKNKKGKNKHLKCLRPRNRIKNDSSGTMNYIGDRCKCHTEKNSTKTFSKTPSTIKSGEINSSEPGPGAPSQNIEPEPTPKSTDSSASNSPKKQVLETQVNTAQIEVVGEVQLTILPKEPANEYYSSPCELKHLYNNVYLDSTNVVVLENNHSNTEHRWSLVCKYSKESGALKRFSPTVVLELRKQKNLNFYNYNIKEEFIGQIVLAKVIQALERGTSTVRELVDYTNPGPITVNSNNHATFSKIDANAYLKACEKEMASNAKLLAEFLAFNKQIPQFDQLSNSSEPLNEEKLC</sequence>
<keyword evidence="3" id="KW-1185">Reference proteome</keyword>
<evidence type="ECO:0000313" key="3">
    <source>
        <dbReference type="Proteomes" id="UP000070444"/>
    </source>
</evidence>
<gene>
    <name evidence="2" type="ORF">CONCODRAFT_118177</name>
</gene>
<reference evidence="2 3" key="1">
    <citation type="journal article" date="2015" name="Genome Biol. Evol.">
        <title>Phylogenomic analyses indicate that early fungi evolved digesting cell walls of algal ancestors of land plants.</title>
        <authorList>
            <person name="Chang Y."/>
            <person name="Wang S."/>
            <person name="Sekimoto S."/>
            <person name="Aerts A.L."/>
            <person name="Choi C."/>
            <person name="Clum A."/>
            <person name="LaButti K.M."/>
            <person name="Lindquist E.A."/>
            <person name="Yee Ngan C."/>
            <person name="Ohm R.A."/>
            <person name="Salamov A.A."/>
            <person name="Grigoriev I.V."/>
            <person name="Spatafora J.W."/>
            <person name="Berbee M.L."/>
        </authorList>
    </citation>
    <scope>NUCLEOTIDE SEQUENCE [LARGE SCALE GENOMIC DNA]</scope>
    <source>
        <strain evidence="2 3">NRRL 28638</strain>
    </source>
</reference>
<evidence type="ECO:0000256" key="1">
    <source>
        <dbReference type="SAM" id="MobiDB-lite"/>
    </source>
</evidence>
<proteinExistence type="predicted"/>
<protein>
    <submittedName>
        <fullName evidence="2">Uncharacterized protein</fullName>
    </submittedName>
</protein>